<protein>
    <submittedName>
        <fullName evidence="1">Uncharacterized protein</fullName>
    </submittedName>
</protein>
<sequence>MVGPRGRGRGRGRCRPPINKRQIEEHSYQDTEIHENDDHVSHAETEHEDHVSRVESIHEERFHLKLEVRTTIAEAIGLVLQATLPKALSKALKESNDELKQLLKKDLLDI</sequence>
<evidence type="ECO:0000313" key="1">
    <source>
        <dbReference type="EMBL" id="KAI3776541.1"/>
    </source>
</evidence>
<proteinExistence type="predicted"/>
<comment type="caution">
    <text evidence="1">The sequence shown here is derived from an EMBL/GenBank/DDBJ whole genome shotgun (WGS) entry which is preliminary data.</text>
</comment>
<reference evidence="2" key="1">
    <citation type="journal article" date="2022" name="Mol. Ecol. Resour.">
        <title>The genomes of chicory, endive, great burdock and yacon provide insights into Asteraceae palaeo-polyploidization history and plant inulin production.</title>
        <authorList>
            <person name="Fan W."/>
            <person name="Wang S."/>
            <person name="Wang H."/>
            <person name="Wang A."/>
            <person name="Jiang F."/>
            <person name="Liu H."/>
            <person name="Zhao H."/>
            <person name="Xu D."/>
            <person name="Zhang Y."/>
        </authorList>
    </citation>
    <scope>NUCLEOTIDE SEQUENCE [LARGE SCALE GENOMIC DNA]</scope>
    <source>
        <strain evidence="2">cv. Yunnan</strain>
    </source>
</reference>
<dbReference type="EMBL" id="CM042032">
    <property type="protein sequence ID" value="KAI3776541.1"/>
    <property type="molecule type" value="Genomic_DNA"/>
</dbReference>
<gene>
    <name evidence="1" type="ORF">L1987_46327</name>
</gene>
<keyword evidence="2" id="KW-1185">Reference proteome</keyword>
<dbReference type="Proteomes" id="UP001056120">
    <property type="component" value="Linkage Group LG15"/>
</dbReference>
<organism evidence="1 2">
    <name type="scientific">Smallanthus sonchifolius</name>
    <dbReference type="NCBI Taxonomy" id="185202"/>
    <lineage>
        <taxon>Eukaryota</taxon>
        <taxon>Viridiplantae</taxon>
        <taxon>Streptophyta</taxon>
        <taxon>Embryophyta</taxon>
        <taxon>Tracheophyta</taxon>
        <taxon>Spermatophyta</taxon>
        <taxon>Magnoliopsida</taxon>
        <taxon>eudicotyledons</taxon>
        <taxon>Gunneridae</taxon>
        <taxon>Pentapetalae</taxon>
        <taxon>asterids</taxon>
        <taxon>campanulids</taxon>
        <taxon>Asterales</taxon>
        <taxon>Asteraceae</taxon>
        <taxon>Asteroideae</taxon>
        <taxon>Heliantheae alliance</taxon>
        <taxon>Millerieae</taxon>
        <taxon>Smallanthus</taxon>
    </lineage>
</organism>
<accession>A0ACB9G000</accession>
<evidence type="ECO:0000313" key="2">
    <source>
        <dbReference type="Proteomes" id="UP001056120"/>
    </source>
</evidence>
<name>A0ACB9G000_9ASTR</name>
<reference evidence="1 2" key="2">
    <citation type="journal article" date="2022" name="Mol. Ecol. Resour.">
        <title>The genomes of chicory, endive, great burdock and yacon provide insights into Asteraceae paleo-polyploidization history and plant inulin production.</title>
        <authorList>
            <person name="Fan W."/>
            <person name="Wang S."/>
            <person name="Wang H."/>
            <person name="Wang A."/>
            <person name="Jiang F."/>
            <person name="Liu H."/>
            <person name="Zhao H."/>
            <person name="Xu D."/>
            <person name="Zhang Y."/>
        </authorList>
    </citation>
    <scope>NUCLEOTIDE SEQUENCE [LARGE SCALE GENOMIC DNA]</scope>
    <source>
        <strain evidence="2">cv. Yunnan</strain>
        <tissue evidence="1">Leaves</tissue>
    </source>
</reference>